<dbReference type="InterPro" id="IPR010292">
    <property type="entry name" value="Uncharacterised_CreA"/>
</dbReference>
<gene>
    <name evidence="2" type="ORF">NVI5450_2689</name>
</gene>
<dbReference type="Pfam" id="PF05981">
    <property type="entry name" value="CreA"/>
    <property type="match status" value="1"/>
</dbReference>
<organism evidence="2 3">
    <name type="scientific">Moritella viscosa</name>
    <dbReference type="NCBI Taxonomy" id="80854"/>
    <lineage>
        <taxon>Bacteria</taxon>
        <taxon>Pseudomonadati</taxon>
        <taxon>Pseudomonadota</taxon>
        <taxon>Gammaproteobacteria</taxon>
        <taxon>Alteromonadales</taxon>
        <taxon>Moritellaceae</taxon>
        <taxon>Moritella</taxon>
    </lineage>
</organism>
<dbReference type="PROSITE" id="PS51257">
    <property type="entry name" value="PROKAR_LIPOPROTEIN"/>
    <property type="match status" value="1"/>
</dbReference>
<dbReference type="OrthoDB" id="9788409at2"/>
<name>A0A1L0EFN1_9GAMM</name>
<evidence type="ECO:0000256" key="1">
    <source>
        <dbReference type="SAM" id="SignalP"/>
    </source>
</evidence>
<dbReference type="EMBL" id="FPLD01000069">
    <property type="protein sequence ID" value="SGZ03691.1"/>
    <property type="molecule type" value="Genomic_DNA"/>
</dbReference>
<dbReference type="PANTHER" id="PTHR37952">
    <property type="match status" value="1"/>
</dbReference>
<evidence type="ECO:0008006" key="4">
    <source>
        <dbReference type="Google" id="ProtNLM"/>
    </source>
</evidence>
<protein>
    <recommendedName>
        <fullName evidence="4">CreA protein</fullName>
    </recommendedName>
</protein>
<dbReference type="GO" id="GO:0005829">
    <property type="term" value="C:cytosol"/>
    <property type="evidence" value="ECO:0007669"/>
    <property type="project" value="TreeGrafter"/>
</dbReference>
<dbReference type="PANTHER" id="PTHR37952:SF2">
    <property type="entry name" value="PROTEIN CREA"/>
    <property type="match status" value="1"/>
</dbReference>
<keyword evidence="1" id="KW-0732">Signal</keyword>
<proteinExistence type="predicted"/>
<sequence>MLKPLSVNFKRISLLSLLVTSVALSGCSDDESGKISLGLFTTKDIKINTFVDPKIPGVTCHVSHIEADLDFSDPSDMGIACRQTGEITAAMLATVDTSKGGEVIFKQSKSILFKSLKIRRIYDADSQSLLYVSYSTKEINGSYKHSLSTVPLWAKKAWQLPATLESQAN</sequence>
<dbReference type="AlphaFoldDB" id="A0A1L0EFN1"/>
<evidence type="ECO:0000313" key="3">
    <source>
        <dbReference type="Proteomes" id="UP000183794"/>
    </source>
</evidence>
<accession>A0A1L0EFN1</accession>
<reference evidence="2 3" key="1">
    <citation type="submission" date="2016-11" db="EMBL/GenBank/DDBJ databases">
        <authorList>
            <person name="Jaros S."/>
            <person name="Januszkiewicz K."/>
            <person name="Wedrychowicz H."/>
        </authorList>
    </citation>
    <scope>NUCLEOTIDE SEQUENCE [LARGE SCALE GENOMIC DNA]</scope>
    <source>
        <strain evidence="2">NVI 5450</strain>
    </source>
</reference>
<feature type="chain" id="PRO_5012272988" description="CreA protein" evidence="1">
    <location>
        <begin position="26"/>
        <end position="169"/>
    </location>
</feature>
<dbReference type="Proteomes" id="UP000183794">
    <property type="component" value="Unassembled WGS sequence"/>
</dbReference>
<feature type="signal peptide" evidence="1">
    <location>
        <begin position="1"/>
        <end position="25"/>
    </location>
</feature>
<evidence type="ECO:0000313" key="2">
    <source>
        <dbReference type="EMBL" id="SGZ03691.1"/>
    </source>
</evidence>
<dbReference type="RefSeq" id="WP_075518268.1">
    <property type="nucleotide sequence ID" value="NZ_FPLD01000069.1"/>
</dbReference>
<dbReference type="PIRSF" id="PIRSF003174">
    <property type="entry name" value="CreA"/>
    <property type="match status" value="1"/>
</dbReference>